<dbReference type="EMBL" id="CAAE01002838">
    <property type="protein sequence ID" value="CAF87613.1"/>
    <property type="molecule type" value="Genomic_DNA"/>
</dbReference>
<dbReference type="KEGG" id="tng:GSTEN00000494G001"/>
<organism evidence="1">
    <name type="scientific">Tetraodon nigroviridis</name>
    <name type="common">Spotted green pufferfish</name>
    <name type="synonym">Chelonodon nigroviridis</name>
    <dbReference type="NCBI Taxonomy" id="99883"/>
    <lineage>
        <taxon>Eukaryota</taxon>
        <taxon>Metazoa</taxon>
        <taxon>Chordata</taxon>
        <taxon>Craniata</taxon>
        <taxon>Vertebrata</taxon>
        <taxon>Euteleostomi</taxon>
        <taxon>Actinopterygii</taxon>
        <taxon>Neopterygii</taxon>
        <taxon>Teleostei</taxon>
        <taxon>Neoteleostei</taxon>
        <taxon>Acanthomorphata</taxon>
        <taxon>Eupercaria</taxon>
        <taxon>Tetraodontiformes</taxon>
        <taxon>Tetradontoidea</taxon>
        <taxon>Tetraodontidae</taxon>
        <taxon>Tetraodon</taxon>
    </lineage>
</organism>
<feature type="non-terminal residue" evidence="1">
    <location>
        <position position="50"/>
    </location>
</feature>
<sequence>DLLESFENHPPIVLPSAGFRVDLDSECVEDSIYRQLLYIRHYLWGLRTKG</sequence>
<reference evidence="1" key="1">
    <citation type="journal article" date="2004" name="Nature">
        <title>Genome duplication in the teleost fish Tetraodon nigroviridis reveals the early vertebrate proto-karyotype.</title>
        <authorList>
            <person name="Jaillon O."/>
            <person name="Aury J.-M."/>
            <person name="Brunet F."/>
            <person name="Petit J.-L."/>
            <person name="Stange-Thomann N."/>
            <person name="Mauceli E."/>
            <person name="Bouneau L."/>
            <person name="Fischer C."/>
            <person name="Ozouf-Costaz C."/>
            <person name="Bernot A."/>
            <person name="Nicaud S."/>
            <person name="Jaffe D."/>
            <person name="Fisher S."/>
            <person name="Lutfalla G."/>
            <person name="Dossat C."/>
            <person name="Segurens B."/>
            <person name="Dasilva C."/>
            <person name="Salanoubat M."/>
            <person name="Levy M."/>
            <person name="Boudet N."/>
            <person name="Castellano S."/>
            <person name="Anthouard V."/>
            <person name="Jubin C."/>
            <person name="Castelli V."/>
            <person name="Katinka M."/>
            <person name="Vacherie B."/>
            <person name="Biemont C."/>
            <person name="Skalli Z."/>
            <person name="Cattolico L."/>
            <person name="Poulain J."/>
            <person name="De Berardinis V."/>
            <person name="Cruaud C."/>
            <person name="Duprat S."/>
            <person name="Brottier P."/>
            <person name="Coutanceau J.-P."/>
            <person name="Gouzy J."/>
            <person name="Parra G."/>
            <person name="Lardier G."/>
            <person name="Chapple C."/>
            <person name="McKernan K.J."/>
            <person name="McEwan P."/>
            <person name="Bosak S."/>
            <person name="Kellis M."/>
            <person name="Volff J.-N."/>
            <person name="Guigo R."/>
            <person name="Zody M.C."/>
            <person name="Mesirov J."/>
            <person name="Lindblad-Toh K."/>
            <person name="Birren B."/>
            <person name="Nusbaum C."/>
            <person name="Kahn D."/>
            <person name="Robinson-Rechavi M."/>
            <person name="Laudet V."/>
            <person name="Schachter V."/>
            <person name="Quetier F."/>
            <person name="Saurin W."/>
            <person name="Scarpelli C."/>
            <person name="Wincker P."/>
            <person name="Lander E.S."/>
            <person name="Weissenbach J."/>
            <person name="Roest Crollius H."/>
        </authorList>
    </citation>
    <scope>NUCLEOTIDE SEQUENCE [LARGE SCALE GENOMIC DNA]</scope>
</reference>
<comment type="caution">
    <text evidence="1">The sequence shown here is derived from an EMBL/GenBank/DDBJ whole genome shotgun (WGS) entry which is preliminary data.</text>
</comment>
<name>Q4THL9_TETNG</name>
<evidence type="ECO:0000313" key="1">
    <source>
        <dbReference type="EMBL" id="CAF87613.1"/>
    </source>
</evidence>
<protein>
    <submittedName>
        <fullName evidence="1">(spotted green pufferfish) hypothetical protein</fullName>
    </submittedName>
</protein>
<reference evidence="1" key="2">
    <citation type="submission" date="2004-02" db="EMBL/GenBank/DDBJ databases">
        <authorList>
            <consortium name="Genoscope"/>
            <consortium name="Whitehead Institute Centre for Genome Research"/>
        </authorList>
    </citation>
    <scope>NUCLEOTIDE SEQUENCE</scope>
</reference>
<dbReference type="AlphaFoldDB" id="Q4THL9"/>
<accession>Q4THL9</accession>
<gene>
    <name evidence="1" type="ORF">GSTENG00000494001</name>
</gene>
<feature type="non-terminal residue" evidence="1">
    <location>
        <position position="1"/>
    </location>
</feature>
<proteinExistence type="predicted"/>
<dbReference type="OrthoDB" id="3908708at2759"/>
<dbReference type="HOGENOM" id="CLU_1521320_0_0_1"/>